<reference evidence="2 3" key="1">
    <citation type="submission" date="2017-12" db="EMBL/GenBank/DDBJ databases">
        <title>Sequencing, de novo assembly and annotation of complete genome of a new Thraustochytrid species, strain FCC1311.</title>
        <authorList>
            <person name="Sedici K."/>
            <person name="Godart F."/>
            <person name="Aiese Cigliano R."/>
            <person name="Sanseverino W."/>
            <person name="Barakat M."/>
            <person name="Ortet P."/>
            <person name="Marechal E."/>
            <person name="Cagnac O."/>
            <person name="Amato A."/>
        </authorList>
    </citation>
    <scope>NUCLEOTIDE SEQUENCE [LARGE SCALE GENOMIC DNA]</scope>
</reference>
<dbReference type="AlphaFoldDB" id="A0A2R5GC31"/>
<keyword evidence="1" id="KW-1133">Transmembrane helix</keyword>
<keyword evidence="1" id="KW-0472">Membrane</keyword>
<comment type="caution">
    <text evidence="2">The sequence shown here is derived from an EMBL/GenBank/DDBJ whole genome shotgun (WGS) entry which is preliminary data.</text>
</comment>
<protein>
    <submittedName>
        <fullName evidence="2">Uncharacterized protein</fullName>
    </submittedName>
</protein>
<dbReference type="InParanoid" id="A0A2R5GC31"/>
<sequence length="229" mass="25403">MPQEPLGSRPSIAPSGSRASSQNFRLCRVFLRIVGKISIALKEELSRIRGPLHITAEYSVTPLWQFVFLVLAVATVAIFAGTTLAIQQLAAAVSRAARVEALNRTVRLTGQLTELPLVPSLFAHRVELLPTEIIRVGDFQTVNDLVNSKLPEKSFRRHTKISVMSGKISIALKEELSRIRGSLHITAENSVTPLWQFAFLVLAVATVAFATTLCYLWPPWPLRRPSLRE</sequence>
<gene>
    <name evidence="2" type="ORF">FCC1311_015212</name>
</gene>
<feature type="transmembrane region" description="Helical" evidence="1">
    <location>
        <begin position="197"/>
        <end position="218"/>
    </location>
</feature>
<feature type="transmembrane region" description="Helical" evidence="1">
    <location>
        <begin position="63"/>
        <end position="86"/>
    </location>
</feature>
<proteinExistence type="predicted"/>
<accession>A0A2R5GC31</accession>
<evidence type="ECO:0000313" key="2">
    <source>
        <dbReference type="EMBL" id="GBG25304.1"/>
    </source>
</evidence>
<evidence type="ECO:0000313" key="3">
    <source>
        <dbReference type="Proteomes" id="UP000241890"/>
    </source>
</evidence>
<name>A0A2R5GC31_9STRA</name>
<keyword evidence="3" id="KW-1185">Reference proteome</keyword>
<organism evidence="2 3">
    <name type="scientific">Hondaea fermentalgiana</name>
    <dbReference type="NCBI Taxonomy" id="2315210"/>
    <lineage>
        <taxon>Eukaryota</taxon>
        <taxon>Sar</taxon>
        <taxon>Stramenopiles</taxon>
        <taxon>Bigyra</taxon>
        <taxon>Labyrinthulomycetes</taxon>
        <taxon>Thraustochytrida</taxon>
        <taxon>Thraustochytriidae</taxon>
        <taxon>Hondaea</taxon>
    </lineage>
</organism>
<evidence type="ECO:0000256" key="1">
    <source>
        <dbReference type="SAM" id="Phobius"/>
    </source>
</evidence>
<keyword evidence="1" id="KW-0812">Transmembrane</keyword>
<dbReference type="EMBL" id="BEYU01000012">
    <property type="protein sequence ID" value="GBG25304.1"/>
    <property type="molecule type" value="Genomic_DNA"/>
</dbReference>
<dbReference type="Proteomes" id="UP000241890">
    <property type="component" value="Unassembled WGS sequence"/>
</dbReference>